<gene>
    <name evidence="6" type="ORF">GCM10011505_46130</name>
</gene>
<dbReference type="Proteomes" id="UP000603352">
    <property type="component" value="Unassembled WGS sequence"/>
</dbReference>
<dbReference type="PIRSF" id="PIRSF002741">
    <property type="entry name" value="MppA"/>
    <property type="match status" value="1"/>
</dbReference>
<dbReference type="PROSITE" id="PS51318">
    <property type="entry name" value="TAT"/>
    <property type="match status" value="1"/>
</dbReference>
<evidence type="ECO:0000256" key="3">
    <source>
        <dbReference type="ARBA" id="ARBA00022729"/>
    </source>
</evidence>
<evidence type="ECO:0000313" key="7">
    <source>
        <dbReference type="Proteomes" id="UP000603352"/>
    </source>
</evidence>
<keyword evidence="3 4" id="KW-0732">Signal</keyword>
<sequence length="523" mass="56681">MTLSRRTYLKGMSAAMAAGLVTTPFAGVSRAAAAGGRLVIAVQDNPPQLDPLRLTTNVAFRVLENIYDRPLGQSADASGVARAGLAEQARRIDPTTFEITLREGVVFHDGSPLSAEDVAFTFGPARMNTDGAPGAAIGRQFFGVLDRVEAVDDRRVRFVTRAPDPLFEARLSGWAAQVISRRAFQAMDGDWDRWALSPVGTGPYKVAEVRTGSLIRLKAHDAYWGGRPAFDEIEFRVVPEASARVNGLAAGDWRLATELGTDQIPLVERRGGLEVTGGPIANTRVLNYGTRAGGPLADVRVRRALGMAIDRKLIVDQLFAGRVDVPKGYQWPAYGGMFVADAAAPAYAPEEARRLLKEAGYDGAPIPYRTQVNYYTAELQTAQVLVEMWRAVGLTVDLNIVENWNQVFAKPANAIFNGSINMVLPDVMGSLWPLYGPNGFIQRQVGAWQNDEFDALGAELATLMDHDARLAAHRRVLDLFGHDDPPGTVLHSSGIFYGKDKALDWRASGTPAMYFGPATGGRA</sequence>
<dbReference type="PANTHER" id="PTHR30290:SF38">
    <property type="entry name" value="D,D-DIPEPTIDE-BINDING PERIPLASMIC PROTEIN DDPA-RELATED"/>
    <property type="match status" value="1"/>
</dbReference>
<evidence type="ECO:0000259" key="5">
    <source>
        <dbReference type="Pfam" id="PF00496"/>
    </source>
</evidence>
<dbReference type="InterPro" id="IPR006311">
    <property type="entry name" value="TAT_signal"/>
</dbReference>
<dbReference type="Gene3D" id="3.90.76.10">
    <property type="entry name" value="Dipeptide-binding Protein, Domain 1"/>
    <property type="match status" value="1"/>
</dbReference>
<dbReference type="InterPro" id="IPR030678">
    <property type="entry name" value="Peptide/Ni-bd"/>
</dbReference>
<dbReference type="EMBL" id="BMDZ01000092">
    <property type="protein sequence ID" value="GGB60181.1"/>
    <property type="molecule type" value="Genomic_DNA"/>
</dbReference>
<dbReference type="InterPro" id="IPR039424">
    <property type="entry name" value="SBP_5"/>
</dbReference>
<dbReference type="Gene3D" id="3.10.105.10">
    <property type="entry name" value="Dipeptide-binding Protein, Domain 3"/>
    <property type="match status" value="1"/>
</dbReference>
<evidence type="ECO:0000256" key="1">
    <source>
        <dbReference type="ARBA" id="ARBA00004418"/>
    </source>
</evidence>
<feature type="signal peptide" evidence="4">
    <location>
        <begin position="1"/>
        <end position="26"/>
    </location>
</feature>
<feature type="chain" id="PRO_5045078625" evidence="4">
    <location>
        <begin position="27"/>
        <end position="523"/>
    </location>
</feature>
<protein>
    <submittedName>
        <fullName evidence="6">ABC transporter substrate-binding protein</fullName>
    </submittedName>
</protein>
<dbReference type="RefSeq" id="WP_188582414.1">
    <property type="nucleotide sequence ID" value="NZ_BMDZ01000092.1"/>
</dbReference>
<accession>A0ABQ1J5J7</accession>
<dbReference type="Pfam" id="PF00496">
    <property type="entry name" value="SBP_bac_5"/>
    <property type="match status" value="1"/>
</dbReference>
<name>A0ABQ1J5J7_9PROT</name>
<dbReference type="SUPFAM" id="SSF53850">
    <property type="entry name" value="Periplasmic binding protein-like II"/>
    <property type="match status" value="1"/>
</dbReference>
<reference evidence="7" key="1">
    <citation type="journal article" date="2019" name="Int. J. Syst. Evol. Microbiol.">
        <title>The Global Catalogue of Microorganisms (GCM) 10K type strain sequencing project: providing services to taxonomists for standard genome sequencing and annotation.</title>
        <authorList>
            <consortium name="The Broad Institute Genomics Platform"/>
            <consortium name="The Broad Institute Genome Sequencing Center for Infectious Disease"/>
            <person name="Wu L."/>
            <person name="Ma J."/>
        </authorList>
    </citation>
    <scope>NUCLEOTIDE SEQUENCE [LARGE SCALE GENOMIC DNA]</scope>
    <source>
        <strain evidence="7">CGMCC 1.10188</strain>
    </source>
</reference>
<dbReference type="InterPro" id="IPR000914">
    <property type="entry name" value="SBP_5_dom"/>
</dbReference>
<organism evidence="6 7">
    <name type="scientific">Tistrella bauzanensis</name>
    <dbReference type="NCBI Taxonomy" id="657419"/>
    <lineage>
        <taxon>Bacteria</taxon>
        <taxon>Pseudomonadati</taxon>
        <taxon>Pseudomonadota</taxon>
        <taxon>Alphaproteobacteria</taxon>
        <taxon>Geminicoccales</taxon>
        <taxon>Geminicoccaceae</taxon>
        <taxon>Tistrella</taxon>
    </lineage>
</organism>
<feature type="domain" description="Solute-binding protein family 5" evidence="5">
    <location>
        <begin position="84"/>
        <end position="439"/>
    </location>
</feature>
<comment type="similarity">
    <text evidence="2">Belongs to the bacterial solute-binding protein 5 family.</text>
</comment>
<dbReference type="PANTHER" id="PTHR30290">
    <property type="entry name" value="PERIPLASMIC BINDING COMPONENT OF ABC TRANSPORTER"/>
    <property type="match status" value="1"/>
</dbReference>
<comment type="subcellular location">
    <subcellularLocation>
        <location evidence="1">Periplasm</location>
    </subcellularLocation>
</comment>
<dbReference type="Gene3D" id="3.40.190.10">
    <property type="entry name" value="Periplasmic binding protein-like II"/>
    <property type="match status" value="1"/>
</dbReference>
<evidence type="ECO:0000256" key="4">
    <source>
        <dbReference type="SAM" id="SignalP"/>
    </source>
</evidence>
<keyword evidence="7" id="KW-1185">Reference proteome</keyword>
<evidence type="ECO:0000313" key="6">
    <source>
        <dbReference type="EMBL" id="GGB60181.1"/>
    </source>
</evidence>
<comment type="caution">
    <text evidence="6">The sequence shown here is derived from an EMBL/GenBank/DDBJ whole genome shotgun (WGS) entry which is preliminary data.</text>
</comment>
<proteinExistence type="inferred from homology"/>
<evidence type="ECO:0000256" key="2">
    <source>
        <dbReference type="ARBA" id="ARBA00005695"/>
    </source>
</evidence>